<dbReference type="EMBL" id="CAXDID020000454">
    <property type="protein sequence ID" value="CAL6093152.1"/>
    <property type="molecule type" value="Genomic_DNA"/>
</dbReference>
<accession>A0AA86PZF3</accession>
<dbReference type="EMBL" id="CATOUU010000770">
    <property type="protein sequence ID" value="CAI9946942.1"/>
    <property type="molecule type" value="Genomic_DNA"/>
</dbReference>
<comment type="caution">
    <text evidence="1">The sequence shown here is derived from an EMBL/GenBank/DDBJ whole genome shotgun (WGS) entry which is preliminary data.</text>
</comment>
<reference evidence="1" key="1">
    <citation type="submission" date="2023-06" db="EMBL/GenBank/DDBJ databases">
        <authorList>
            <person name="Kurt Z."/>
        </authorList>
    </citation>
    <scope>NUCLEOTIDE SEQUENCE</scope>
</reference>
<protein>
    <submittedName>
        <fullName evidence="2">Hypothetical_protein</fullName>
    </submittedName>
</protein>
<evidence type="ECO:0000313" key="2">
    <source>
        <dbReference type="EMBL" id="CAL6093152.1"/>
    </source>
</evidence>
<sequence length="491" mass="58071">MPYVIVDNEDQNLEFQWKDDETAIKYNTNDLKAVYQCINVNGSNHSEFNEYELLNRSSKIGIIDCEVDLSQINSDTLYLYLNNCICHNYFNSDIQIDELILVNSQLKVEQLSRLKLKQLSVEQKQSTTFDYWNCGQLQCRLKHLLLFEVQINLSDLSGYWDYASIGLCDITGLQINEYFEIQTLDYYITNCEDMVVFQYIKCNETCIYAKIKDFDQISQISSITLKNYICDIAYSSYYQSFEYINFEQRGTPINTLNSVQQVRIFDCDTLKDKLCNRYPIPFRVHLQDIKIQTLNLDLCDPMFVNCTLTDCAINIAQLHEQWKQLIFENMMFTSTKADCKIIATDVRINELRINNDNQHLKNFEAWLIILSDIEVTSFPRAKKLKIINSSINITHEDNFVESLQFRKCYYINFSVKLMKKLQRIQFSPKKLQVPLNQFIFQRNKIKTQINKNLQRIQGQKWKMKAKTRILNYFRDKINQITEIILFAQSMD</sequence>
<dbReference type="AlphaFoldDB" id="A0AA86PZF3"/>
<keyword evidence="3" id="KW-1185">Reference proteome</keyword>
<gene>
    <name evidence="1" type="ORF">HINF_LOCUS34587</name>
    <name evidence="2" type="ORF">HINF_LOCUS66774</name>
</gene>
<reference evidence="2 3" key="2">
    <citation type="submission" date="2024-07" db="EMBL/GenBank/DDBJ databases">
        <authorList>
            <person name="Akdeniz Z."/>
        </authorList>
    </citation>
    <scope>NUCLEOTIDE SEQUENCE [LARGE SCALE GENOMIC DNA]</scope>
</reference>
<name>A0AA86PZF3_9EUKA</name>
<evidence type="ECO:0000313" key="3">
    <source>
        <dbReference type="Proteomes" id="UP001642409"/>
    </source>
</evidence>
<evidence type="ECO:0000313" key="1">
    <source>
        <dbReference type="EMBL" id="CAI9946942.1"/>
    </source>
</evidence>
<proteinExistence type="predicted"/>
<dbReference type="Proteomes" id="UP001642409">
    <property type="component" value="Unassembled WGS sequence"/>
</dbReference>
<organism evidence="1">
    <name type="scientific">Hexamita inflata</name>
    <dbReference type="NCBI Taxonomy" id="28002"/>
    <lineage>
        <taxon>Eukaryota</taxon>
        <taxon>Metamonada</taxon>
        <taxon>Diplomonadida</taxon>
        <taxon>Hexamitidae</taxon>
        <taxon>Hexamitinae</taxon>
        <taxon>Hexamita</taxon>
    </lineage>
</organism>